<name>A0A0U1M676_TALIS</name>
<dbReference type="GO" id="GO:0016020">
    <property type="term" value="C:membrane"/>
    <property type="evidence" value="ECO:0007669"/>
    <property type="project" value="InterPro"/>
</dbReference>
<evidence type="ECO:0000313" key="2">
    <source>
        <dbReference type="EMBL" id="CRG90551.1"/>
    </source>
</evidence>
<dbReference type="EMBL" id="CVMT01000008">
    <property type="protein sequence ID" value="CRG90551.1"/>
    <property type="molecule type" value="Genomic_DNA"/>
</dbReference>
<evidence type="ECO:0008006" key="4">
    <source>
        <dbReference type="Google" id="ProtNLM"/>
    </source>
</evidence>
<proteinExistence type="predicted"/>
<feature type="transmembrane region" description="Helical" evidence="1">
    <location>
        <begin position="333"/>
        <end position="353"/>
    </location>
</feature>
<organism evidence="2 3">
    <name type="scientific">Talaromyces islandicus</name>
    <name type="common">Penicillium islandicum</name>
    <dbReference type="NCBI Taxonomy" id="28573"/>
    <lineage>
        <taxon>Eukaryota</taxon>
        <taxon>Fungi</taxon>
        <taxon>Dikarya</taxon>
        <taxon>Ascomycota</taxon>
        <taxon>Pezizomycotina</taxon>
        <taxon>Eurotiomycetes</taxon>
        <taxon>Eurotiomycetidae</taxon>
        <taxon>Eurotiales</taxon>
        <taxon>Trichocomaceae</taxon>
        <taxon>Talaromyces</taxon>
        <taxon>Talaromyces sect. Islandici</taxon>
    </lineage>
</organism>
<evidence type="ECO:0000256" key="1">
    <source>
        <dbReference type="SAM" id="Phobius"/>
    </source>
</evidence>
<sequence>MTTVLPPVAKILYFDESSELWEIGDVYDLSIASLPKCCYIFLPKENYREGQGGIFRQFNAPALLASKMGIEINGFFGSRLSHNEDERLKSYSTWYRCLVKMIYPYKLPDGKDYKWYEMTFVSRWEALGSRQQILCIDTPEELPSTLLTILENTAVNFDDPFAMHIPLLQEIVRLNDKSVWAIRDPIREVEKRRPTAGPDFEAMHEISRHSIHVSEVLAVSIQTFGKILEQLQKIHAKLPVALSLDAHEQAHEDVDFQIQMLKSLKERSISNYSRLTSEITVAYNRIAQQDNRVMKSIGLLTMTFLPATFISAIFSTTFFEFGEEKLQASKQIWIYWVVTIPSTLLIVVIWRSLLNKNPPVTWRTLWSHLRLFEWEQVKKRVATERQDTEKSVV</sequence>
<feature type="transmembrane region" description="Helical" evidence="1">
    <location>
        <begin position="297"/>
        <end position="321"/>
    </location>
</feature>
<dbReference type="STRING" id="28573.A0A0U1M676"/>
<keyword evidence="1" id="KW-0812">Transmembrane</keyword>
<dbReference type="OrthoDB" id="5207033at2759"/>
<keyword evidence="1" id="KW-1133">Transmembrane helix</keyword>
<dbReference type="GO" id="GO:0046873">
    <property type="term" value="F:metal ion transmembrane transporter activity"/>
    <property type="evidence" value="ECO:0007669"/>
    <property type="project" value="InterPro"/>
</dbReference>
<dbReference type="InterPro" id="IPR002523">
    <property type="entry name" value="MgTranspt_CorA/ZnTranspt_ZntB"/>
</dbReference>
<reference evidence="2 3" key="1">
    <citation type="submission" date="2015-04" db="EMBL/GenBank/DDBJ databases">
        <authorList>
            <person name="Syromyatnikov M.Y."/>
            <person name="Popov V.N."/>
        </authorList>
    </citation>
    <scope>NUCLEOTIDE SEQUENCE [LARGE SCALE GENOMIC DNA]</scope>
    <source>
        <strain evidence="2">WF-38-12</strain>
    </source>
</reference>
<dbReference type="OMA" id="WSCFKIK"/>
<keyword evidence="3" id="KW-1185">Reference proteome</keyword>
<dbReference type="Pfam" id="PF01544">
    <property type="entry name" value="CorA"/>
    <property type="match status" value="1"/>
</dbReference>
<keyword evidence="1" id="KW-0472">Membrane</keyword>
<gene>
    <name evidence="2" type="ORF">PISL3812_07595</name>
</gene>
<dbReference type="AlphaFoldDB" id="A0A0U1M676"/>
<dbReference type="Gene3D" id="1.20.58.340">
    <property type="entry name" value="Magnesium transport protein CorA, transmembrane region"/>
    <property type="match status" value="1"/>
</dbReference>
<dbReference type="Proteomes" id="UP000054383">
    <property type="component" value="Unassembled WGS sequence"/>
</dbReference>
<accession>A0A0U1M676</accession>
<protein>
    <recommendedName>
        <fullName evidence="4">Magnesium transport protein CorA</fullName>
    </recommendedName>
</protein>
<evidence type="ECO:0000313" key="3">
    <source>
        <dbReference type="Proteomes" id="UP000054383"/>
    </source>
</evidence>